<dbReference type="SUPFAM" id="SSF55874">
    <property type="entry name" value="ATPase domain of HSP90 chaperone/DNA topoisomerase II/histidine kinase"/>
    <property type="match status" value="1"/>
</dbReference>
<evidence type="ECO:0000256" key="6">
    <source>
        <dbReference type="ARBA" id="ARBA00022777"/>
    </source>
</evidence>
<dbReference type="Proteomes" id="UP001500466">
    <property type="component" value="Unassembled WGS sequence"/>
</dbReference>
<dbReference type="SMART" id="SM00387">
    <property type="entry name" value="HATPase_c"/>
    <property type="match status" value="1"/>
</dbReference>
<keyword evidence="11" id="KW-0812">Transmembrane</keyword>
<dbReference type="Gene3D" id="3.30.565.10">
    <property type="entry name" value="Histidine kinase-like ATPase, C-terminal domain"/>
    <property type="match status" value="1"/>
</dbReference>
<evidence type="ECO:0000256" key="10">
    <source>
        <dbReference type="SAM" id="MobiDB-lite"/>
    </source>
</evidence>
<keyword evidence="14" id="KW-1185">Reference proteome</keyword>
<name>A0ABP9IE77_9ACTN</name>
<feature type="coiled-coil region" evidence="9">
    <location>
        <begin position="218"/>
        <end position="245"/>
    </location>
</feature>
<comment type="caution">
    <text evidence="13">The sequence shown here is derived from an EMBL/GenBank/DDBJ whole genome shotgun (WGS) entry which is preliminary data.</text>
</comment>
<reference evidence="14" key="1">
    <citation type="journal article" date="2019" name="Int. J. Syst. Evol. Microbiol.">
        <title>The Global Catalogue of Microorganisms (GCM) 10K type strain sequencing project: providing services to taxonomists for standard genome sequencing and annotation.</title>
        <authorList>
            <consortium name="The Broad Institute Genomics Platform"/>
            <consortium name="The Broad Institute Genome Sequencing Center for Infectious Disease"/>
            <person name="Wu L."/>
            <person name="Ma J."/>
        </authorList>
    </citation>
    <scope>NUCLEOTIDE SEQUENCE [LARGE SCALE GENOMIC DNA]</scope>
    <source>
        <strain evidence="14">JCM 17986</strain>
    </source>
</reference>
<dbReference type="CDD" id="cd16917">
    <property type="entry name" value="HATPase_UhpB-NarQ-NarX-like"/>
    <property type="match status" value="1"/>
</dbReference>
<feature type="region of interest" description="Disordered" evidence="10">
    <location>
        <begin position="438"/>
        <end position="475"/>
    </location>
</feature>
<dbReference type="GO" id="GO:0016301">
    <property type="term" value="F:kinase activity"/>
    <property type="evidence" value="ECO:0007669"/>
    <property type="project" value="UniProtKB-KW"/>
</dbReference>
<feature type="transmembrane region" description="Helical" evidence="11">
    <location>
        <begin position="93"/>
        <end position="111"/>
    </location>
</feature>
<gene>
    <name evidence="13" type="ORF">GCM10023205_81330</name>
</gene>
<dbReference type="RefSeq" id="WP_345680926.1">
    <property type="nucleotide sequence ID" value="NZ_BAABHS010000058.1"/>
</dbReference>
<evidence type="ECO:0000313" key="14">
    <source>
        <dbReference type="Proteomes" id="UP001500466"/>
    </source>
</evidence>
<dbReference type="EMBL" id="BAABHS010000058">
    <property type="protein sequence ID" value="GAA4995912.1"/>
    <property type="molecule type" value="Genomic_DNA"/>
</dbReference>
<dbReference type="Pfam" id="PF02518">
    <property type="entry name" value="HATPase_c"/>
    <property type="match status" value="1"/>
</dbReference>
<accession>A0ABP9IE77</accession>
<keyword evidence="9" id="KW-0175">Coiled coil</keyword>
<feature type="transmembrane region" description="Helical" evidence="11">
    <location>
        <begin position="68"/>
        <end position="87"/>
    </location>
</feature>
<evidence type="ECO:0000256" key="4">
    <source>
        <dbReference type="ARBA" id="ARBA00022679"/>
    </source>
</evidence>
<keyword evidence="6 13" id="KW-0418">Kinase</keyword>
<organism evidence="13 14">
    <name type="scientific">Yinghuangia aomiensis</name>
    <dbReference type="NCBI Taxonomy" id="676205"/>
    <lineage>
        <taxon>Bacteria</taxon>
        <taxon>Bacillati</taxon>
        <taxon>Actinomycetota</taxon>
        <taxon>Actinomycetes</taxon>
        <taxon>Kitasatosporales</taxon>
        <taxon>Streptomycetaceae</taxon>
        <taxon>Yinghuangia</taxon>
    </lineage>
</organism>
<comment type="catalytic activity">
    <reaction evidence="1">
        <text>ATP + protein L-histidine = ADP + protein N-phospho-L-histidine.</text>
        <dbReference type="EC" id="2.7.13.3"/>
    </reaction>
</comment>
<keyword evidence="5" id="KW-0547">Nucleotide-binding</keyword>
<evidence type="ECO:0000256" key="2">
    <source>
        <dbReference type="ARBA" id="ARBA00012438"/>
    </source>
</evidence>
<keyword evidence="4" id="KW-0808">Transferase</keyword>
<feature type="transmembrane region" description="Helical" evidence="11">
    <location>
        <begin position="162"/>
        <end position="185"/>
    </location>
</feature>
<sequence length="475" mass="49437">MQYQDGPVRTGVRGRPASAPAAPAAGAPVVPQLPEPAEPSGLPMPGGPRRRWQERCGAIRNHAWMSDILVVAMVIAVTVGGAIAPSQKPHVPGAPNGLNLTIAVLSCLALLRRRQHPLIVLAITELAQLAYLVADGRDGSILLPTLIALYTVASREGLRRGLWIASAVAVAHTMIRLAVLASAFVRPENYLSVVWLYLPVAVGEAVRAKRAYWAEVQARLARADREREEEAARRVTAERMRIARELHDVVAHSIAMINIQAGVAAHVIEQDVGQARQALVHIKEASRDALAELRTTLGVLRQDGESDHPTEPMPGADGIESLVASYRTAGLPVQLEIAGAPRPLPAPVGLALYRIVQESLTNAVKHAGPGAQAAVRIRYVPHEVDVEVADDGRGASAGPGSGTGHGLLGMRERATAVGGTLRAGPAADRGYLVAALLPTGGAPPPSAAPSASASGADAPASAAAAATEGNTWSGS</sequence>
<keyword evidence="7" id="KW-0067">ATP-binding</keyword>
<protein>
    <recommendedName>
        <fullName evidence="2">histidine kinase</fullName>
        <ecNumber evidence="2">2.7.13.3</ecNumber>
    </recommendedName>
</protein>
<keyword evidence="8" id="KW-0902">Two-component regulatory system</keyword>
<keyword evidence="3" id="KW-0597">Phosphoprotein</keyword>
<dbReference type="Pfam" id="PF07730">
    <property type="entry name" value="HisKA_3"/>
    <property type="match status" value="1"/>
</dbReference>
<feature type="region of interest" description="Disordered" evidence="10">
    <location>
        <begin position="1"/>
        <end position="49"/>
    </location>
</feature>
<feature type="compositionally biased region" description="Low complexity" evidence="10">
    <location>
        <begin position="448"/>
        <end position="467"/>
    </location>
</feature>
<dbReference type="PANTHER" id="PTHR24421:SF10">
    <property type="entry name" value="NITRATE_NITRITE SENSOR PROTEIN NARQ"/>
    <property type="match status" value="1"/>
</dbReference>
<dbReference type="InterPro" id="IPR011712">
    <property type="entry name" value="Sig_transdc_His_kin_sub3_dim/P"/>
</dbReference>
<evidence type="ECO:0000256" key="7">
    <source>
        <dbReference type="ARBA" id="ARBA00022840"/>
    </source>
</evidence>
<evidence type="ECO:0000256" key="8">
    <source>
        <dbReference type="ARBA" id="ARBA00023012"/>
    </source>
</evidence>
<evidence type="ECO:0000259" key="12">
    <source>
        <dbReference type="SMART" id="SM00387"/>
    </source>
</evidence>
<proteinExistence type="predicted"/>
<evidence type="ECO:0000256" key="9">
    <source>
        <dbReference type="SAM" id="Coils"/>
    </source>
</evidence>
<dbReference type="EC" id="2.7.13.3" evidence="2"/>
<feature type="domain" description="Histidine kinase/HSP90-like ATPase" evidence="12">
    <location>
        <begin position="347"/>
        <end position="441"/>
    </location>
</feature>
<evidence type="ECO:0000313" key="13">
    <source>
        <dbReference type="EMBL" id="GAA4995912.1"/>
    </source>
</evidence>
<evidence type="ECO:0000256" key="11">
    <source>
        <dbReference type="SAM" id="Phobius"/>
    </source>
</evidence>
<dbReference type="InterPro" id="IPR036890">
    <property type="entry name" value="HATPase_C_sf"/>
</dbReference>
<dbReference type="PANTHER" id="PTHR24421">
    <property type="entry name" value="NITRATE/NITRITE SENSOR PROTEIN NARX-RELATED"/>
    <property type="match status" value="1"/>
</dbReference>
<feature type="compositionally biased region" description="Low complexity" evidence="10">
    <location>
        <begin position="11"/>
        <end position="30"/>
    </location>
</feature>
<keyword evidence="11" id="KW-0472">Membrane</keyword>
<dbReference type="InterPro" id="IPR050482">
    <property type="entry name" value="Sensor_HK_TwoCompSys"/>
</dbReference>
<dbReference type="InterPro" id="IPR003594">
    <property type="entry name" value="HATPase_dom"/>
</dbReference>
<evidence type="ECO:0000256" key="3">
    <source>
        <dbReference type="ARBA" id="ARBA00022553"/>
    </source>
</evidence>
<dbReference type="Gene3D" id="1.20.5.1930">
    <property type="match status" value="1"/>
</dbReference>
<evidence type="ECO:0000256" key="5">
    <source>
        <dbReference type="ARBA" id="ARBA00022741"/>
    </source>
</evidence>
<evidence type="ECO:0000256" key="1">
    <source>
        <dbReference type="ARBA" id="ARBA00000085"/>
    </source>
</evidence>
<keyword evidence="11" id="KW-1133">Transmembrane helix</keyword>